<proteinExistence type="predicted"/>
<dbReference type="Gene3D" id="3.40.50.1010">
    <property type="entry name" value="5'-nuclease"/>
    <property type="match status" value="1"/>
</dbReference>
<feature type="domain" description="PIN" evidence="1">
    <location>
        <begin position="12"/>
        <end position="129"/>
    </location>
</feature>
<dbReference type="OrthoDB" id="46150at2157"/>
<accession>A0A2U9II73</accession>
<dbReference type="Pfam" id="PF01850">
    <property type="entry name" value="PIN"/>
    <property type="match status" value="1"/>
</dbReference>
<sequence length="144" mass="16187">MEKKLVNLSELIVDTSFLLPLAGIKVKGIENDLLDGKTIYYPSLMLTELIAVIIKEAKKLKLSQIPEDAMKGLSYIISNVRLISLGQQDLGIIYEIINNGWNDIFDATLYSAYKSTGVPLITMDKSFYEFLNRKGLDTNKIILI</sequence>
<dbReference type="GeneID" id="36833505"/>
<dbReference type="InterPro" id="IPR029060">
    <property type="entry name" value="PIN-like_dom_sf"/>
</dbReference>
<evidence type="ECO:0000313" key="3">
    <source>
        <dbReference type="Proteomes" id="UP000248044"/>
    </source>
</evidence>
<keyword evidence="3" id="KW-1185">Reference proteome</keyword>
<dbReference type="EMBL" id="CP029289">
    <property type="protein sequence ID" value="AWR95711.1"/>
    <property type="molecule type" value="Genomic_DNA"/>
</dbReference>
<evidence type="ECO:0000259" key="1">
    <source>
        <dbReference type="Pfam" id="PF01850"/>
    </source>
</evidence>
<gene>
    <name evidence="2" type="ORF">DFR85_15075</name>
</gene>
<protein>
    <submittedName>
        <fullName evidence="2">PIN domain-containing protein</fullName>
    </submittedName>
</protein>
<dbReference type="Proteomes" id="UP000248044">
    <property type="component" value="Chromosome"/>
</dbReference>
<reference evidence="2 3" key="1">
    <citation type="submission" date="2018-05" db="EMBL/GenBank/DDBJ databases">
        <title>Complete Genome Sequences of Extremely Thermoacidophilic, Metal-Mobilizing Type-Strain Members of the Archaeal Family Sulfolobaceae: Acidianus brierleyi DSM-1651T, Acidianus sulfidivorans DSM-18786T, Metallosphaera hakonensis DSM-7519T, and Metallosphaera prunae DSM-10039T.</title>
        <authorList>
            <person name="Counts J.A."/>
            <person name="Kelly R.M."/>
        </authorList>
    </citation>
    <scope>NUCLEOTIDE SEQUENCE [LARGE SCALE GENOMIC DNA]</scope>
    <source>
        <strain evidence="2 3">DSM 1651</strain>
    </source>
</reference>
<dbReference type="KEGG" id="abri:DFR85_15075"/>
<dbReference type="RefSeq" id="WP_110271589.1">
    <property type="nucleotide sequence ID" value="NZ_CP029289.2"/>
</dbReference>
<dbReference type="AlphaFoldDB" id="A0A2U9II73"/>
<evidence type="ECO:0000313" key="2">
    <source>
        <dbReference type="EMBL" id="AWR95711.1"/>
    </source>
</evidence>
<name>A0A2U9II73_9CREN</name>
<dbReference type="InterPro" id="IPR002716">
    <property type="entry name" value="PIN_dom"/>
</dbReference>
<dbReference type="SUPFAM" id="SSF88723">
    <property type="entry name" value="PIN domain-like"/>
    <property type="match status" value="1"/>
</dbReference>
<organism evidence="2 3">
    <name type="scientific">Acidianus brierleyi</name>
    <dbReference type="NCBI Taxonomy" id="41673"/>
    <lineage>
        <taxon>Archaea</taxon>
        <taxon>Thermoproteota</taxon>
        <taxon>Thermoprotei</taxon>
        <taxon>Sulfolobales</taxon>
        <taxon>Sulfolobaceae</taxon>
        <taxon>Acidianus</taxon>
    </lineage>
</organism>